<dbReference type="CDD" id="cd00085">
    <property type="entry name" value="HNHc"/>
    <property type="match status" value="1"/>
</dbReference>
<name>A0A261FR67_9BIFI</name>
<dbReference type="GO" id="GO:0004519">
    <property type="term" value="F:endonuclease activity"/>
    <property type="evidence" value="ECO:0007669"/>
    <property type="project" value="UniProtKB-KW"/>
</dbReference>
<dbReference type="InterPro" id="IPR002711">
    <property type="entry name" value="HNH"/>
</dbReference>
<comment type="caution">
    <text evidence="3">The sequence shown here is derived from an EMBL/GenBank/DDBJ whole genome shotgun (WGS) entry which is preliminary data.</text>
</comment>
<dbReference type="Proteomes" id="UP000216871">
    <property type="component" value="Unassembled WGS sequence"/>
</dbReference>
<dbReference type="Pfam" id="PF01844">
    <property type="entry name" value="HNH"/>
    <property type="match status" value="1"/>
</dbReference>
<protein>
    <submittedName>
        <fullName evidence="3">HNH endonuclease</fullName>
    </submittedName>
</protein>
<evidence type="ECO:0000259" key="2">
    <source>
        <dbReference type="SMART" id="SM00507"/>
    </source>
</evidence>
<sequence length="329" mass="37277">MSERVKSIAIWVGVAVFLIVGMTTSSWPVALVVFIVLFGYKAYEFMYFRSAKFLEIRNRISAHVRDCNDLNDHIEELKGTRLGTDMSLRGHAEWRDSSRWNYRRSELGKATNDPNVCNCSREVVAGAQRDPLKYVCKYFGFKADEPTLEQFETMLNNFTAAEDGKTSLTAEKSDILDSVAHDVPWLIRRFSKKTLDRKLGFKDVRLNDAYYPSFKFQYVSSGGNASTQSVCTMDIPNLNGMVEYLSSQIRWRKSVAGQRALMTSALRKHILERDGYQCRACGVNLNAEPHLLLEVDHIVPVSKGGLTTEDNLQTLCWRCNRSKGAKLGA</sequence>
<dbReference type="InterPro" id="IPR052892">
    <property type="entry name" value="NA-targeting_endonuclease"/>
</dbReference>
<dbReference type="OrthoDB" id="5177627at2"/>
<feature type="transmembrane region" description="Helical" evidence="1">
    <location>
        <begin position="12"/>
        <end position="40"/>
    </location>
</feature>
<dbReference type="Gene3D" id="1.10.30.50">
    <property type="match status" value="1"/>
</dbReference>
<keyword evidence="4" id="KW-1185">Reference proteome</keyword>
<evidence type="ECO:0000256" key="1">
    <source>
        <dbReference type="SAM" id="Phobius"/>
    </source>
</evidence>
<gene>
    <name evidence="3" type="ORF">BMYO_0171</name>
</gene>
<dbReference type="GO" id="GO:0008270">
    <property type="term" value="F:zinc ion binding"/>
    <property type="evidence" value="ECO:0007669"/>
    <property type="project" value="InterPro"/>
</dbReference>
<evidence type="ECO:0000313" key="3">
    <source>
        <dbReference type="EMBL" id="OZG61657.1"/>
    </source>
</evidence>
<dbReference type="PANTHER" id="PTHR33877">
    <property type="entry name" value="SLL1193 PROTEIN"/>
    <property type="match status" value="1"/>
</dbReference>
<accession>A0A261FR67</accession>
<keyword evidence="3" id="KW-0540">Nuclease</keyword>
<feature type="domain" description="HNH nuclease" evidence="2">
    <location>
        <begin position="265"/>
        <end position="321"/>
    </location>
</feature>
<organism evidence="3 4">
    <name type="scientific">Bifidobacterium myosotis</name>
    <dbReference type="NCBI Taxonomy" id="1630166"/>
    <lineage>
        <taxon>Bacteria</taxon>
        <taxon>Bacillati</taxon>
        <taxon>Actinomycetota</taxon>
        <taxon>Actinomycetes</taxon>
        <taxon>Bifidobacteriales</taxon>
        <taxon>Bifidobacteriaceae</taxon>
        <taxon>Bifidobacterium</taxon>
    </lineage>
</organism>
<keyword evidence="3" id="KW-0378">Hydrolase</keyword>
<keyword evidence="1" id="KW-0472">Membrane</keyword>
<dbReference type="RefSeq" id="WP_094666713.1">
    <property type="nucleotide sequence ID" value="NZ_MWWW01000002.1"/>
</dbReference>
<dbReference type="AlphaFoldDB" id="A0A261FR67"/>
<proteinExistence type="predicted"/>
<keyword evidence="3" id="KW-0255">Endonuclease</keyword>
<reference evidence="3 4" key="1">
    <citation type="journal article" date="2017" name="BMC Genomics">
        <title>Comparative genomic and phylogenomic analyses of the Bifidobacteriaceae family.</title>
        <authorList>
            <person name="Lugli G.A."/>
            <person name="Milani C."/>
            <person name="Turroni F."/>
            <person name="Duranti S."/>
            <person name="Mancabelli L."/>
            <person name="Mangifesta M."/>
            <person name="Ferrario C."/>
            <person name="Modesto M."/>
            <person name="Mattarelli P."/>
            <person name="Jiri K."/>
            <person name="van Sinderen D."/>
            <person name="Ventura M."/>
        </authorList>
    </citation>
    <scope>NUCLEOTIDE SEQUENCE [LARGE SCALE GENOMIC DNA]</scope>
    <source>
        <strain evidence="3 4">DSM 100196</strain>
    </source>
</reference>
<dbReference type="SMART" id="SM00507">
    <property type="entry name" value="HNHc"/>
    <property type="match status" value="1"/>
</dbReference>
<dbReference type="GO" id="GO:0003676">
    <property type="term" value="F:nucleic acid binding"/>
    <property type="evidence" value="ECO:0007669"/>
    <property type="project" value="InterPro"/>
</dbReference>
<dbReference type="PANTHER" id="PTHR33877:SF2">
    <property type="entry name" value="OS07G0170200 PROTEIN"/>
    <property type="match status" value="1"/>
</dbReference>
<evidence type="ECO:0000313" key="4">
    <source>
        <dbReference type="Proteomes" id="UP000216871"/>
    </source>
</evidence>
<dbReference type="EMBL" id="MWWW01000002">
    <property type="protein sequence ID" value="OZG61657.1"/>
    <property type="molecule type" value="Genomic_DNA"/>
</dbReference>
<keyword evidence="1" id="KW-0812">Transmembrane</keyword>
<dbReference type="InterPro" id="IPR003615">
    <property type="entry name" value="HNH_nuc"/>
</dbReference>
<keyword evidence="1" id="KW-1133">Transmembrane helix</keyword>